<dbReference type="InterPro" id="IPR017438">
    <property type="entry name" value="ATP-NAD_kinase_N"/>
</dbReference>
<evidence type="ECO:0000313" key="4">
    <source>
        <dbReference type="EMBL" id="PXW93021.1"/>
    </source>
</evidence>
<dbReference type="GO" id="GO:0019242">
    <property type="term" value="P:methylglyoxal biosynthetic process"/>
    <property type="evidence" value="ECO:0007669"/>
    <property type="project" value="InterPro"/>
</dbReference>
<dbReference type="PROSITE" id="PS50146">
    <property type="entry name" value="DAGK"/>
    <property type="match status" value="1"/>
</dbReference>
<dbReference type="InterPro" id="IPR016064">
    <property type="entry name" value="NAD/diacylglycerol_kinase_sf"/>
</dbReference>
<dbReference type="SUPFAM" id="SSF111331">
    <property type="entry name" value="NAD kinase/diacylglycerol kinase-like"/>
    <property type="match status" value="1"/>
</dbReference>
<dbReference type="SMART" id="SM00046">
    <property type="entry name" value="DAGKc"/>
    <property type="match status" value="1"/>
</dbReference>
<dbReference type="GO" id="GO:0016301">
    <property type="term" value="F:kinase activity"/>
    <property type="evidence" value="ECO:0007669"/>
    <property type="project" value="UniProtKB-KW"/>
</dbReference>
<evidence type="ECO:0000256" key="1">
    <source>
        <dbReference type="ARBA" id="ARBA00022741"/>
    </source>
</evidence>
<dbReference type="AlphaFoldDB" id="A0A2V3WHJ5"/>
<accession>A0A2V3WHJ5</accession>
<dbReference type="RefSeq" id="WP_170114282.1">
    <property type="nucleotide sequence ID" value="NZ_QJJR01000001.1"/>
</dbReference>
<dbReference type="Pfam" id="PF19279">
    <property type="entry name" value="YegS_C"/>
    <property type="match status" value="1"/>
</dbReference>
<dbReference type="InterPro" id="IPR004363">
    <property type="entry name" value="Methylgl_synth"/>
</dbReference>
<name>A0A2V3WHJ5_9BACI</name>
<comment type="caution">
    <text evidence="4">The sequence shown here is derived from an EMBL/GenBank/DDBJ whole genome shotgun (WGS) entry which is preliminary data.</text>
</comment>
<dbReference type="GO" id="GO:0008654">
    <property type="term" value="P:phospholipid biosynthetic process"/>
    <property type="evidence" value="ECO:0007669"/>
    <property type="project" value="InterPro"/>
</dbReference>
<dbReference type="Gene3D" id="2.60.200.40">
    <property type="match status" value="1"/>
</dbReference>
<organism evidence="4 5">
    <name type="scientific">Streptohalobacillus salinus</name>
    <dbReference type="NCBI Taxonomy" id="621096"/>
    <lineage>
        <taxon>Bacteria</taxon>
        <taxon>Bacillati</taxon>
        <taxon>Bacillota</taxon>
        <taxon>Bacilli</taxon>
        <taxon>Bacillales</taxon>
        <taxon>Bacillaceae</taxon>
        <taxon>Streptohalobacillus</taxon>
    </lineage>
</organism>
<dbReference type="PANTHER" id="PTHR30492:SF0">
    <property type="entry name" value="METHYLGLYOXAL SYNTHASE"/>
    <property type="match status" value="1"/>
</dbReference>
<keyword evidence="1" id="KW-0547">Nucleotide-binding</keyword>
<protein>
    <submittedName>
        <fullName evidence="4">YegS/Rv2252/BmrU family lipid kinase</fullName>
    </submittedName>
</protein>
<keyword evidence="2" id="KW-0067">ATP-binding</keyword>
<dbReference type="NCBIfam" id="TIGR00147">
    <property type="entry name" value="YegS/Rv2252/BmrU family lipid kinase"/>
    <property type="match status" value="1"/>
</dbReference>
<dbReference type="Pfam" id="PF00781">
    <property type="entry name" value="DAGK_cat"/>
    <property type="match status" value="1"/>
</dbReference>
<dbReference type="EMBL" id="QJJR01000001">
    <property type="protein sequence ID" value="PXW93021.1"/>
    <property type="molecule type" value="Genomic_DNA"/>
</dbReference>
<proteinExistence type="predicted"/>
<feature type="domain" description="DAGKc" evidence="3">
    <location>
        <begin position="1"/>
        <end position="129"/>
    </location>
</feature>
<dbReference type="PANTHER" id="PTHR30492">
    <property type="entry name" value="METHYLGLYOXAL SYNTHASE"/>
    <property type="match status" value="1"/>
</dbReference>
<evidence type="ECO:0000313" key="5">
    <source>
        <dbReference type="Proteomes" id="UP000247922"/>
    </source>
</evidence>
<dbReference type="GO" id="GO:0005524">
    <property type="term" value="F:ATP binding"/>
    <property type="evidence" value="ECO:0007669"/>
    <property type="project" value="UniProtKB-KW"/>
</dbReference>
<dbReference type="Proteomes" id="UP000247922">
    <property type="component" value="Unassembled WGS sequence"/>
</dbReference>
<keyword evidence="4" id="KW-0808">Transferase</keyword>
<reference evidence="4 5" key="1">
    <citation type="submission" date="2018-05" db="EMBL/GenBank/DDBJ databases">
        <title>Genomic Encyclopedia of Type Strains, Phase IV (KMG-IV): sequencing the most valuable type-strain genomes for metagenomic binning, comparative biology and taxonomic classification.</title>
        <authorList>
            <person name="Goeker M."/>
        </authorList>
    </citation>
    <scope>NUCLEOTIDE SEQUENCE [LARGE SCALE GENOMIC DNA]</scope>
    <source>
        <strain evidence="4 5">DSM 22440</strain>
    </source>
</reference>
<dbReference type="InterPro" id="IPR005218">
    <property type="entry name" value="Diacylglycerol/lipid_kinase"/>
</dbReference>
<keyword evidence="4" id="KW-0418">Kinase</keyword>
<dbReference type="Gene3D" id="3.40.50.10330">
    <property type="entry name" value="Probable inorganic polyphosphate/atp-NAD kinase, domain 1"/>
    <property type="match status" value="1"/>
</dbReference>
<evidence type="ECO:0000259" key="3">
    <source>
        <dbReference type="PROSITE" id="PS50146"/>
    </source>
</evidence>
<dbReference type="InterPro" id="IPR001206">
    <property type="entry name" value="Diacylglycerol_kinase_cat_dom"/>
</dbReference>
<dbReference type="GO" id="GO:0008929">
    <property type="term" value="F:methylglyoxal synthase activity"/>
    <property type="evidence" value="ECO:0007669"/>
    <property type="project" value="InterPro"/>
</dbReference>
<dbReference type="InterPro" id="IPR045540">
    <property type="entry name" value="YegS/DAGK_C"/>
</dbReference>
<evidence type="ECO:0000256" key="2">
    <source>
        <dbReference type="ARBA" id="ARBA00022840"/>
    </source>
</evidence>
<gene>
    <name evidence="4" type="ORF">DES38_101101</name>
</gene>
<dbReference type="GO" id="GO:0005829">
    <property type="term" value="C:cytosol"/>
    <property type="evidence" value="ECO:0007669"/>
    <property type="project" value="TreeGrafter"/>
</dbReference>
<sequence length="307" mass="33449">MIDTVVLLYNPKAGDGAIKNIKTKLVDQLNETFKHVSSFDLTHHDDEAIVNEVKASDYCIIAGGDGTVNYLINLISPLESRPKLAILPLGTANDFARALNMPLKPLKAIEQIKAANFTNVDVGKCNDAFFLNFFGVGLISETKAQLETSNDKDTFGRFSYYLNSLKAVQNPSVFEVTLQLDGETIKDEAVMVMVANSGYTGGVQAFFNAPDYADGVFDVLVIKEASFKSFTELVQSKVSGNTETLEGVYKRTAKKITIETTPKQAIDCDGEDYGSTPATISVLPHHLSFCFVEKAQLFNTNTGADEG</sequence>
<keyword evidence="5" id="KW-1185">Reference proteome</keyword>